<protein>
    <recommendedName>
        <fullName evidence="1">HTH cro/C1-type domain-containing protein</fullName>
    </recommendedName>
</protein>
<name>A0A150WQW0_BDEBC</name>
<gene>
    <name evidence="2" type="ORF">AZI86_07165</name>
</gene>
<dbReference type="InterPro" id="IPR001387">
    <property type="entry name" value="Cro/C1-type_HTH"/>
</dbReference>
<evidence type="ECO:0000313" key="2">
    <source>
        <dbReference type="EMBL" id="KYG66810.1"/>
    </source>
</evidence>
<dbReference type="SMART" id="SM00530">
    <property type="entry name" value="HTH_XRE"/>
    <property type="match status" value="1"/>
</dbReference>
<evidence type="ECO:0000259" key="1">
    <source>
        <dbReference type="PROSITE" id="PS50943"/>
    </source>
</evidence>
<dbReference type="OrthoDB" id="9772064at2"/>
<proteinExistence type="predicted"/>
<dbReference type="RefSeq" id="WP_061834388.1">
    <property type="nucleotide sequence ID" value="NZ_LUKE01000001.1"/>
</dbReference>
<dbReference type="Gene3D" id="1.10.260.40">
    <property type="entry name" value="lambda repressor-like DNA-binding domains"/>
    <property type="match status" value="1"/>
</dbReference>
<dbReference type="CDD" id="cd00093">
    <property type="entry name" value="HTH_XRE"/>
    <property type="match status" value="1"/>
</dbReference>
<organism evidence="2 3">
    <name type="scientific">Bdellovibrio bacteriovorus</name>
    <dbReference type="NCBI Taxonomy" id="959"/>
    <lineage>
        <taxon>Bacteria</taxon>
        <taxon>Pseudomonadati</taxon>
        <taxon>Bdellovibrionota</taxon>
        <taxon>Bdellovibrionia</taxon>
        <taxon>Bdellovibrionales</taxon>
        <taxon>Pseudobdellovibrionaceae</taxon>
        <taxon>Bdellovibrio</taxon>
    </lineage>
</organism>
<feature type="domain" description="HTH cro/C1-type" evidence="1">
    <location>
        <begin position="17"/>
        <end position="71"/>
    </location>
</feature>
<accession>A0A150WQW0</accession>
<dbReference type="Proteomes" id="UP000075320">
    <property type="component" value="Unassembled WGS sequence"/>
</dbReference>
<reference evidence="2 3" key="1">
    <citation type="submission" date="2016-03" db="EMBL/GenBank/DDBJ databases">
        <authorList>
            <person name="Ploux O."/>
        </authorList>
    </citation>
    <scope>NUCLEOTIDE SEQUENCE [LARGE SCALE GENOMIC DNA]</scope>
    <source>
        <strain evidence="2 3">R0</strain>
    </source>
</reference>
<dbReference type="SUPFAM" id="SSF47413">
    <property type="entry name" value="lambda repressor-like DNA-binding domains"/>
    <property type="match status" value="1"/>
</dbReference>
<dbReference type="GO" id="GO:0003677">
    <property type="term" value="F:DNA binding"/>
    <property type="evidence" value="ECO:0007669"/>
    <property type="project" value="InterPro"/>
</dbReference>
<dbReference type="AlphaFoldDB" id="A0A150WQW0"/>
<dbReference type="EMBL" id="LUKE01000001">
    <property type="protein sequence ID" value="KYG66810.1"/>
    <property type="molecule type" value="Genomic_DNA"/>
</dbReference>
<dbReference type="PROSITE" id="PS50943">
    <property type="entry name" value="HTH_CROC1"/>
    <property type="match status" value="1"/>
</dbReference>
<evidence type="ECO:0000313" key="3">
    <source>
        <dbReference type="Proteomes" id="UP000075320"/>
    </source>
</evidence>
<dbReference type="InterPro" id="IPR010982">
    <property type="entry name" value="Lambda_DNA-bd_dom_sf"/>
</dbReference>
<comment type="caution">
    <text evidence="2">The sequence shown here is derived from an EMBL/GenBank/DDBJ whole genome shotgun (WGS) entry which is preliminary data.</text>
</comment>
<sequence>MSKAKRNTTGAVFAANLKKVIADRGLTGRAAAEIANVAPSTFSMWLSGSAPQDLEAVLRFSRGVNCDFQWLLTGKKEPVVLPDISELYDIVDEANLSGLFLISAKRLRLKNRK</sequence>
<keyword evidence="3" id="KW-1185">Reference proteome</keyword>